<proteinExistence type="predicted"/>
<evidence type="ECO:0000313" key="1">
    <source>
        <dbReference type="EMBL" id="NYS59728.1"/>
    </source>
</evidence>
<sequence length="79" mass="9212">MTPDEHEHVIDELQAVIDDTQATLKRFENTSMEDEMPEDYEKLLTILDDAVKQQREHTRVMLGGKSLGHNRTKFNLDSR</sequence>
<dbReference type="RefSeq" id="WP_179929081.1">
    <property type="nucleotide sequence ID" value="NZ_JACCDF010000002.1"/>
</dbReference>
<evidence type="ECO:0000313" key="2">
    <source>
        <dbReference type="Proteomes" id="UP000586119"/>
    </source>
</evidence>
<accession>A0A7Z0LIW9</accession>
<reference evidence="1 2" key="1">
    <citation type="journal article" date="2015" name="Int. J. Syst. Evol. Microbiol.">
        <title>Halomonas salicampi sp. nov., a halotolerant and alkalitolerant bacterium isolated from a saltern soil.</title>
        <authorList>
            <person name="Lee J.C."/>
            <person name="Kim Y.S."/>
            <person name="Yun B.S."/>
            <person name="Whang K.S."/>
        </authorList>
    </citation>
    <scope>NUCLEOTIDE SEQUENCE [LARGE SCALE GENOMIC DNA]</scope>
    <source>
        <strain evidence="1 2">BH103</strain>
    </source>
</reference>
<protein>
    <submittedName>
        <fullName evidence="1">Uncharacterized protein</fullName>
    </submittedName>
</protein>
<keyword evidence="2" id="KW-1185">Reference proteome</keyword>
<comment type="caution">
    <text evidence="1">The sequence shown here is derived from an EMBL/GenBank/DDBJ whole genome shotgun (WGS) entry which is preliminary data.</text>
</comment>
<dbReference type="Proteomes" id="UP000586119">
    <property type="component" value="Unassembled WGS sequence"/>
</dbReference>
<dbReference type="AlphaFoldDB" id="A0A7Z0LIW9"/>
<organism evidence="1 2">
    <name type="scientific">Vreelandella salicampi</name>
    <dbReference type="NCBI Taxonomy" id="1449798"/>
    <lineage>
        <taxon>Bacteria</taxon>
        <taxon>Pseudomonadati</taxon>
        <taxon>Pseudomonadota</taxon>
        <taxon>Gammaproteobacteria</taxon>
        <taxon>Oceanospirillales</taxon>
        <taxon>Halomonadaceae</taxon>
        <taxon>Vreelandella</taxon>
    </lineage>
</organism>
<gene>
    <name evidence="1" type="ORF">HZS81_02970</name>
</gene>
<name>A0A7Z0LIW9_9GAMM</name>
<dbReference type="EMBL" id="JACCDF010000002">
    <property type="protein sequence ID" value="NYS59728.1"/>
    <property type="molecule type" value="Genomic_DNA"/>
</dbReference>